<dbReference type="InterPro" id="IPR029061">
    <property type="entry name" value="THDP-binding"/>
</dbReference>
<dbReference type="Pfam" id="PF00676">
    <property type="entry name" value="E1_dh"/>
    <property type="match status" value="1"/>
</dbReference>
<comment type="caution">
    <text evidence="5">The sequence shown here is derived from an EMBL/GenBank/DDBJ whole genome shotgun (WGS) entry which is preliminary data.</text>
</comment>
<sequence>MALEKDQLIQLYTNMVRARRTDEMVVKGLQEGKVVSFYHSVQGSEAVGVGVCTFLRDDDYLYPHHRGHGIAYLIGKRASIKGFLAEHYGKATGMAGGLAGFHGVDQEHGILGVAGTIGSQFPVSVGWALAAKKNGKGQVTVCCFGDGSSNRGTLHEAMNLAAVWKLPIVWVCENNLYAQHMPIKDAYPREDIADLAAGYNMPGVVVDGQD</sequence>
<evidence type="ECO:0000256" key="3">
    <source>
        <dbReference type="ARBA" id="ARBA00023052"/>
    </source>
</evidence>
<dbReference type="CDD" id="cd02000">
    <property type="entry name" value="TPP_E1_PDC_ADC_BCADC"/>
    <property type="match status" value="1"/>
</dbReference>
<feature type="domain" description="Dehydrogenase E1 component" evidence="4">
    <location>
        <begin position="14"/>
        <end position="210"/>
    </location>
</feature>
<dbReference type="EMBL" id="BARS01025679">
    <property type="protein sequence ID" value="GAG06885.1"/>
    <property type="molecule type" value="Genomic_DNA"/>
</dbReference>
<organism evidence="5">
    <name type="scientific">marine sediment metagenome</name>
    <dbReference type="NCBI Taxonomy" id="412755"/>
    <lineage>
        <taxon>unclassified sequences</taxon>
        <taxon>metagenomes</taxon>
        <taxon>ecological metagenomes</taxon>
    </lineage>
</organism>
<feature type="non-terminal residue" evidence="5">
    <location>
        <position position="210"/>
    </location>
</feature>
<proteinExistence type="predicted"/>
<protein>
    <recommendedName>
        <fullName evidence="4">Dehydrogenase E1 component domain-containing protein</fullName>
    </recommendedName>
</protein>
<gene>
    <name evidence="5" type="ORF">S01H1_40543</name>
</gene>
<dbReference type="GO" id="GO:0006086">
    <property type="term" value="P:pyruvate decarboxylation to acetyl-CoA"/>
    <property type="evidence" value="ECO:0007669"/>
    <property type="project" value="TreeGrafter"/>
</dbReference>
<name>X0UMH9_9ZZZZ</name>
<comment type="cofactor">
    <cofactor evidence="1">
        <name>thiamine diphosphate</name>
        <dbReference type="ChEBI" id="CHEBI:58937"/>
    </cofactor>
</comment>
<dbReference type="GO" id="GO:0004739">
    <property type="term" value="F:pyruvate dehydrogenase (acetyl-transferring) activity"/>
    <property type="evidence" value="ECO:0007669"/>
    <property type="project" value="TreeGrafter"/>
</dbReference>
<keyword evidence="3" id="KW-0786">Thiamine pyrophosphate</keyword>
<evidence type="ECO:0000256" key="2">
    <source>
        <dbReference type="ARBA" id="ARBA00023002"/>
    </source>
</evidence>
<evidence type="ECO:0000256" key="1">
    <source>
        <dbReference type="ARBA" id="ARBA00001964"/>
    </source>
</evidence>
<dbReference type="InterPro" id="IPR001017">
    <property type="entry name" value="DH_E1"/>
</dbReference>
<evidence type="ECO:0000259" key="4">
    <source>
        <dbReference type="Pfam" id="PF00676"/>
    </source>
</evidence>
<evidence type="ECO:0000313" key="5">
    <source>
        <dbReference type="EMBL" id="GAG06885.1"/>
    </source>
</evidence>
<dbReference type="SUPFAM" id="SSF52518">
    <property type="entry name" value="Thiamin diphosphate-binding fold (THDP-binding)"/>
    <property type="match status" value="1"/>
</dbReference>
<dbReference type="AlphaFoldDB" id="X0UMH9"/>
<accession>X0UMH9</accession>
<dbReference type="Gene3D" id="3.40.50.970">
    <property type="match status" value="1"/>
</dbReference>
<reference evidence="5" key="1">
    <citation type="journal article" date="2014" name="Front. Microbiol.">
        <title>High frequency of phylogenetically diverse reductive dehalogenase-homologous genes in deep subseafloor sedimentary metagenomes.</title>
        <authorList>
            <person name="Kawai M."/>
            <person name="Futagami T."/>
            <person name="Toyoda A."/>
            <person name="Takaki Y."/>
            <person name="Nishi S."/>
            <person name="Hori S."/>
            <person name="Arai W."/>
            <person name="Tsubouchi T."/>
            <person name="Morono Y."/>
            <person name="Uchiyama I."/>
            <person name="Ito T."/>
            <person name="Fujiyama A."/>
            <person name="Inagaki F."/>
            <person name="Takami H."/>
        </authorList>
    </citation>
    <scope>NUCLEOTIDE SEQUENCE</scope>
    <source>
        <strain evidence="5">Expedition CK06-06</strain>
    </source>
</reference>
<dbReference type="PANTHER" id="PTHR11516">
    <property type="entry name" value="PYRUVATE DEHYDROGENASE E1 COMPONENT, ALPHA SUBUNIT BACTERIAL AND ORGANELLAR"/>
    <property type="match status" value="1"/>
</dbReference>
<dbReference type="InterPro" id="IPR050642">
    <property type="entry name" value="PDH_E1_Alpha_Subunit"/>
</dbReference>
<keyword evidence="2" id="KW-0560">Oxidoreductase</keyword>
<dbReference type="PANTHER" id="PTHR11516:SF60">
    <property type="entry name" value="PYRUVATE DEHYDROGENASE E1 COMPONENT SUBUNIT ALPHA"/>
    <property type="match status" value="1"/>
</dbReference>